<evidence type="ECO:0000256" key="1">
    <source>
        <dbReference type="ARBA" id="ARBA00022741"/>
    </source>
</evidence>
<feature type="domain" description="Protein kinase" evidence="5">
    <location>
        <begin position="39"/>
        <end position="288"/>
    </location>
</feature>
<dbReference type="AlphaFoldDB" id="A0A168SNA5"/>
<dbReference type="SMART" id="SM00220">
    <property type="entry name" value="S_TKc"/>
    <property type="match status" value="1"/>
</dbReference>
<gene>
    <name evidence="6" type="primary">ABSGL_14345.1 scaffold 14385</name>
</gene>
<keyword evidence="4" id="KW-0808">Transferase</keyword>
<evidence type="ECO:0000256" key="3">
    <source>
        <dbReference type="PROSITE-ProRule" id="PRU10141"/>
    </source>
</evidence>
<feature type="binding site" evidence="3">
    <location>
        <position position="78"/>
    </location>
    <ligand>
        <name>ATP</name>
        <dbReference type="ChEBI" id="CHEBI:30616"/>
    </ligand>
</feature>
<evidence type="ECO:0000313" key="6">
    <source>
        <dbReference type="EMBL" id="SAM08682.1"/>
    </source>
</evidence>
<dbReference type="SUPFAM" id="SSF56112">
    <property type="entry name" value="Protein kinase-like (PK-like)"/>
    <property type="match status" value="1"/>
</dbReference>
<dbReference type="GO" id="GO:0004674">
    <property type="term" value="F:protein serine/threonine kinase activity"/>
    <property type="evidence" value="ECO:0007669"/>
    <property type="project" value="UniProtKB-KW"/>
</dbReference>
<dbReference type="Gene3D" id="1.10.510.10">
    <property type="entry name" value="Transferase(Phosphotransferase) domain 1"/>
    <property type="match status" value="1"/>
</dbReference>
<proteinExistence type="inferred from homology"/>
<dbReference type="OrthoDB" id="40902at2759"/>
<dbReference type="EMBL" id="LT554895">
    <property type="protein sequence ID" value="SAM08682.1"/>
    <property type="molecule type" value="Genomic_DNA"/>
</dbReference>
<dbReference type="PANTHER" id="PTHR24347">
    <property type="entry name" value="SERINE/THREONINE-PROTEIN KINASE"/>
    <property type="match status" value="1"/>
</dbReference>
<comment type="similarity">
    <text evidence="4">Belongs to the protein kinase superfamily.</text>
</comment>
<dbReference type="InterPro" id="IPR011009">
    <property type="entry name" value="Kinase-like_dom_sf"/>
</dbReference>
<sequence length="364" mass="41370">MLLERIRRIFRKTPKVEEKQIQHDANADYYPPDLERHYKITKKILGTGSFAVVKECVHRHTGQSFALKIIQKNAIAGKEYMLHSELDILKQVRHPHIVSMHALYESPTAVYIVTDLASGGELFQQLLSKGAFTEKDASHLVSQILEGIIHRDLKPENLLFQTPGEHANLMITDFGLSKILKNENDILMTSCGTPGYVAHEVLEQKGYGKPVDMWSIGVITFILLVGYTPFYGADQAELFSCIIKGEYTFDEEYWSDISDLAKNFIDGLLRYDPDKRLTAEQALKHPWIAANLPSDVPPNLIGNVRRGFSNRPSFRSTLDTMEHDMDSRHERSHTITKDLEVGKKPTRKSFIGKHLKTLLESKIA</sequence>
<reference evidence="6" key="1">
    <citation type="submission" date="2016-04" db="EMBL/GenBank/DDBJ databases">
        <authorList>
            <person name="Evans L.H."/>
            <person name="Alamgir A."/>
            <person name="Owens N."/>
            <person name="Weber N.D."/>
            <person name="Virtaneva K."/>
            <person name="Barbian K."/>
            <person name="Babar A."/>
            <person name="Rosenke K."/>
        </authorList>
    </citation>
    <scope>NUCLEOTIDE SEQUENCE [LARGE SCALE GENOMIC DNA]</scope>
    <source>
        <strain evidence="6">CBS 101.48</strain>
    </source>
</reference>
<dbReference type="PROSITE" id="PS00107">
    <property type="entry name" value="PROTEIN_KINASE_ATP"/>
    <property type="match status" value="1"/>
</dbReference>
<evidence type="ECO:0000313" key="7">
    <source>
        <dbReference type="Proteomes" id="UP000078561"/>
    </source>
</evidence>
<dbReference type="STRING" id="4829.A0A168SNA5"/>
<name>A0A168SNA5_ABSGL</name>
<keyword evidence="1 3" id="KW-0547">Nucleotide-binding</keyword>
<dbReference type="FunFam" id="3.30.200.20:FF:000042">
    <property type="entry name" value="Aurora kinase A"/>
    <property type="match status" value="1"/>
</dbReference>
<dbReference type="InParanoid" id="A0A168SNA5"/>
<evidence type="ECO:0000256" key="2">
    <source>
        <dbReference type="ARBA" id="ARBA00022840"/>
    </source>
</evidence>
<organism evidence="6">
    <name type="scientific">Absidia glauca</name>
    <name type="common">Pin mould</name>
    <dbReference type="NCBI Taxonomy" id="4829"/>
    <lineage>
        <taxon>Eukaryota</taxon>
        <taxon>Fungi</taxon>
        <taxon>Fungi incertae sedis</taxon>
        <taxon>Mucoromycota</taxon>
        <taxon>Mucoromycotina</taxon>
        <taxon>Mucoromycetes</taxon>
        <taxon>Mucorales</taxon>
        <taxon>Cunninghamellaceae</taxon>
        <taxon>Absidia</taxon>
    </lineage>
</organism>
<dbReference type="Pfam" id="PF00069">
    <property type="entry name" value="Pkinase"/>
    <property type="match status" value="1"/>
</dbReference>
<keyword evidence="4" id="KW-0723">Serine/threonine-protein kinase</keyword>
<dbReference type="PROSITE" id="PS00108">
    <property type="entry name" value="PROTEIN_KINASE_ST"/>
    <property type="match status" value="1"/>
</dbReference>
<dbReference type="GO" id="GO:0005524">
    <property type="term" value="F:ATP binding"/>
    <property type="evidence" value="ECO:0007669"/>
    <property type="project" value="UniProtKB-UniRule"/>
</dbReference>
<dbReference type="OMA" id="NEPKFMT"/>
<dbReference type="Proteomes" id="UP000078561">
    <property type="component" value="Unassembled WGS sequence"/>
</dbReference>
<keyword evidence="2 3" id="KW-0067">ATP-binding</keyword>
<keyword evidence="4" id="KW-0418">Kinase</keyword>
<dbReference type="Gene3D" id="3.30.200.20">
    <property type="entry name" value="Phosphorylase Kinase, domain 1"/>
    <property type="match status" value="1"/>
</dbReference>
<dbReference type="InterPro" id="IPR017441">
    <property type="entry name" value="Protein_kinase_ATP_BS"/>
</dbReference>
<dbReference type="InterPro" id="IPR000719">
    <property type="entry name" value="Prot_kinase_dom"/>
</dbReference>
<dbReference type="FunFam" id="1.10.510.10:FF:000571">
    <property type="entry name" value="Maternal embryonic leucine zipper kinase"/>
    <property type="match status" value="1"/>
</dbReference>
<accession>A0A168SNA5</accession>
<dbReference type="InterPro" id="IPR008271">
    <property type="entry name" value="Ser/Thr_kinase_AS"/>
</dbReference>
<dbReference type="CDD" id="cd05117">
    <property type="entry name" value="STKc_CAMK"/>
    <property type="match status" value="1"/>
</dbReference>
<evidence type="ECO:0000259" key="5">
    <source>
        <dbReference type="PROSITE" id="PS50011"/>
    </source>
</evidence>
<evidence type="ECO:0000256" key="4">
    <source>
        <dbReference type="RuleBase" id="RU000304"/>
    </source>
</evidence>
<dbReference type="PROSITE" id="PS50011">
    <property type="entry name" value="PROTEIN_KINASE_DOM"/>
    <property type="match status" value="1"/>
</dbReference>
<keyword evidence="7" id="KW-1185">Reference proteome</keyword>
<protein>
    <recommendedName>
        <fullName evidence="5">Protein kinase domain-containing protein</fullName>
    </recommendedName>
</protein>